<dbReference type="RefSeq" id="XP_033688334.1">
    <property type="nucleotide sequence ID" value="XM_033826574.1"/>
</dbReference>
<accession>A0A6A6IUP8</accession>
<gene>
    <name evidence="2" type="ORF">BU26DRAFT_501529</name>
</gene>
<sequence length="403" mass="44127">MEVAFMDSSSSGFPAHCSRPASLKTKELELMQVRAMPSLQSKLEACDYDKLTLVEEQNATAKLFRIADWLDRSQVVNQLAKRTICLTLAELHPKGSNVNDLLLRFQAGSKFHHEEEQRVTRKLYEFLRVGSKWKTIIQLCARRGNSWKESSTYSGAIWLLSNGSTWERATENECERAISTFEEDFLTECKNYSPSVNAVLKHLNYDRRISYGAVETNASDDTDRAKKRAKIATNDRPEAATAESTTTTIEGASEAEGTDDNPGSSREEDQERRILGKVDANMLYQFPDLGGAKEQQDRPVPSPEGHAGDSAANVIGADTRVSVGLGVIPRSEHGGAEGYTATTNAYSQEPVSDTEATARPTTNSTQGTDTVGSALPEECDGNATAAVGDVASEDEHFTPDPYV</sequence>
<reference evidence="2" key="1">
    <citation type="journal article" date="2020" name="Stud. Mycol.">
        <title>101 Dothideomycetes genomes: a test case for predicting lifestyles and emergence of pathogens.</title>
        <authorList>
            <person name="Haridas S."/>
            <person name="Albert R."/>
            <person name="Binder M."/>
            <person name="Bloem J."/>
            <person name="Labutti K."/>
            <person name="Salamov A."/>
            <person name="Andreopoulos B."/>
            <person name="Baker S."/>
            <person name="Barry K."/>
            <person name="Bills G."/>
            <person name="Bluhm B."/>
            <person name="Cannon C."/>
            <person name="Castanera R."/>
            <person name="Culley D."/>
            <person name="Daum C."/>
            <person name="Ezra D."/>
            <person name="Gonzalez J."/>
            <person name="Henrissat B."/>
            <person name="Kuo A."/>
            <person name="Liang C."/>
            <person name="Lipzen A."/>
            <person name="Lutzoni F."/>
            <person name="Magnuson J."/>
            <person name="Mondo S."/>
            <person name="Nolan M."/>
            <person name="Ohm R."/>
            <person name="Pangilinan J."/>
            <person name="Park H.-J."/>
            <person name="Ramirez L."/>
            <person name="Alfaro M."/>
            <person name="Sun H."/>
            <person name="Tritt A."/>
            <person name="Yoshinaga Y."/>
            <person name="Zwiers L.-H."/>
            <person name="Turgeon B."/>
            <person name="Goodwin S."/>
            <person name="Spatafora J."/>
            <person name="Crous P."/>
            <person name="Grigoriev I."/>
        </authorList>
    </citation>
    <scope>NUCLEOTIDE SEQUENCE</scope>
    <source>
        <strain evidence="2">CBS 122368</strain>
    </source>
</reference>
<dbReference type="Proteomes" id="UP000800094">
    <property type="component" value="Unassembled WGS sequence"/>
</dbReference>
<dbReference type="OrthoDB" id="3788792at2759"/>
<proteinExistence type="predicted"/>
<feature type="region of interest" description="Disordered" evidence="1">
    <location>
        <begin position="291"/>
        <end position="312"/>
    </location>
</feature>
<evidence type="ECO:0000256" key="1">
    <source>
        <dbReference type="SAM" id="MobiDB-lite"/>
    </source>
</evidence>
<feature type="region of interest" description="Disordered" evidence="1">
    <location>
        <begin position="333"/>
        <end position="403"/>
    </location>
</feature>
<feature type="compositionally biased region" description="Polar residues" evidence="1">
    <location>
        <begin position="340"/>
        <end position="371"/>
    </location>
</feature>
<keyword evidence="3" id="KW-1185">Reference proteome</keyword>
<dbReference type="AlphaFoldDB" id="A0A6A6IUP8"/>
<evidence type="ECO:0000313" key="3">
    <source>
        <dbReference type="Proteomes" id="UP000800094"/>
    </source>
</evidence>
<feature type="region of interest" description="Disordered" evidence="1">
    <location>
        <begin position="218"/>
        <end position="270"/>
    </location>
</feature>
<dbReference type="EMBL" id="ML987191">
    <property type="protein sequence ID" value="KAF2253330.1"/>
    <property type="molecule type" value="Genomic_DNA"/>
</dbReference>
<name>A0A6A6IUP8_9PLEO</name>
<dbReference type="GeneID" id="54579904"/>
<protein>
    <submittedName>
        <fullName evidence="2">Uncharacterized protein</fullName>
    </submittedName>
</protein>
<feature type="compositionally biased region" description="Basic and acidic residues" evidence="1">
    <location>
        <begin position="393"/>
        <end position="403"/>
    </location>
</feature>
<evidence type="ECO:0000313" key="2">
    <source>
        <dbReference type="EMBL" id="KAF2253330.1"/>
    </source>
</evidence>
<feature type="compositionally biased region" description="Low complexity" evidence="1">
    <location>
        <begin position="239"/>
        <end position="255"/>
    </location>
</feature>
<organism evidence="2 3">
    <name type="scientific">Trematosphaeria pertusa</name>
    <dbReference type="NCBI Taxonomy" id="390896"/>
    <lineage>
        <taxon>Eukaryota</taxon>
        <taxon>Fungi</taxon>
        <taxon>Dikarya</taxon>
        <taxon>Ascomycota</taxon>
        <taxon>Pezizomycotina</taxon>
        <taxon>Dothideomycetes</taxon>
        <taxon>Pleosporomycetidae</taxon>
        <taxon>Pleosporales</taxon>
        <taxon>Massarineae</taxon>
        <taxon>Trematosphaeriaceae</taxon>
        <taxon>Trematosphaeria</taxon>
    </lineage>
</organism>